<feature type="transmembrane region" description="Helical" evidence="1">
    <location>
        <begin position="61"/>
        <end position="80"/>
    </location>
</feature>
<sequence>MGFVGVISSCCIMLIIQLDMVSSTRVPNLVEALAPVPESIMSWNAARIQTHHHVDKSEYCGDVIICGLFLAIAATLFFYIRATRKDCSTDDKLYSSSSV</sequence>
<accession>A0AAW1HP13</accession>
<keyword evidence="1" id="KW-0812">Transmembrane</keyword>
<dbReference type="Proteomes" id="UP001443914">
    <property type="component" value="Unassembled WGS sequence"/>
</dbReference>
<feature type="chain" id="PRO_5043979626" evidence="2">
    <location>
        <begin position="24"/>
        <end position="99"/>
    </location>
</feature>
<reference evidence="3" key="1">
    <citation type="submission" date="2024-03" db="EMBL/GenBank/DDBJ databases">
        <title>WGS assembly of Saponaria officinalis var. Norfolk2.</title>
        <authorList>
            <person name="Jenkins J."/>
            <person name="Shu S."/>
            <person name="Grimwood J."/>
            <person name="Barry K."/>
            <person name="Goodstein D."/>
            <person name="Schmutz J."/>
            <person name="Leebens-Mack J."/>
            <person name="Osbourn A."/>
        </authorList>
    </citation>
    <scope>NUCLEOTIDE SEQUENCE [LARGE SCALE GENOMIC DNA]</scope>
    <source>
        <strain evidence="3">JIC</strain>
    </source>
</reference>
<keyword evidence="1" id="KW-1133">Transmembrane helix</keyword>
<evidence type="ECO:0000313" key="4">
    <source>
        <dbReference type="Proteomes" id="UP001443914"/>
    </source>
</evidence>
<evidence type="ECO:0000313" key="3">
    <source>
        <dbReference type="EMBL" id="KAK9677958.1"/>
    </source>
</evidence>
<keyword evidence="4" id="KW-1185">Reference proteome</keyword>
<dbReference type="PANTHER" id="PTHR34558">
    <property type="entry name" value="EXPRESSED PROTEIN"/>
    <property type="match status" value="1"/>
</dbReference>
<protein>
    <submittedName>
        <fullName evidence="3">Uncharacterized protein</fullName>
    </submittedName>
</protein>
<keyword evidence="1" id="KW-0472">Membrane</keyword>
<dbReference type="EMBL" id="JBDFQZ010000011">
    <property type="protein sequence ID" value="KAK9677958.1"/>
    <property type="molecule type" value="Genomic_DNA"/>
</dbReference>
<dbReference type="PANTHER" id="PTHR34558:SF4">
    <property type="entry name" value="TRANSMEMBRANE PROTEIN"/>
    <property type="match status" value="1"/>
</dbReference>
<name>A0AAW1HP13_SAPOF</name>
<dbReference type="AlphaFoldDB" id="A0AAW1HP13"/>
<evidence type="ECO:0000256" key="2">
    <source>
        <dbReference type="SAM" id="SignalP"/>
    </source>
</evidence>
<keyword evidence="2" id="KW-0732">Signal</keyword>
<comment type="caution">
    <text evidence="3">The sequence shown here is derived from an EMBL/GenBank/DDBJ whole genome shotgun (WGS) entry which is preliminary data.</text>
</comment>
<feature type="signal peptide" evidence="2">
    <location>
        <begin position="1"/>
        <end position="23"/>
    </location>
</feature>
<proteinExistence type="predicted"/>
<gene>
    <name evidence="3" type="ORF">RND81_11G178500</name>
</gene>
<evidence type="ECO:0000256" key="1">
    <source>
        <dbReference type="SAM" id="Phobius"/>
    </source>
</evidence>
<organism evidence="3 4">
    <name type="scientific">Saponaria officinalis</name>
    <name type="common">Common soapwort</name>
    <name type="synonym">Lychnis saponaria</name>
    <dbReference type="NCBI Taxonomy" id="3572"/>
    <lineage>
        <taxon>Eukaryota</taxon>
        <taxon>Viridiplantae</taxon>
        <taxon>Streptophyta</taxon>
        <taxon>Embryophyta</taxon>
        <taxon>Tracheophyta</taxon>
        <taxon>Spermatophyta</taxon>
        <taxon>Magnoliopsida</taxon>
        <taxon>eudicotyledons</taxon>
        <taxon>Gunneridae</taxon>
        <taxon>Pentapetalae</taxon>
        <taxon>Caryophyllales</taxon>
        <taxon>Caryophyllaceae</taxon>
        <taxon>Caryophylleae</taxon>
        <taxon>Saponaria</taxon>
    </lineage>
</organism>